<dbReference type="AlphaFoldDB" id="A0A1Q9C3R2"/>
<comment type="caution">
    <text evidence="3">The sequence shown here is derived from an EMBL/GenBank/DDBJ whole genome shotgun (WGS) entry which is preliminary data.</text>
</comment>
<dbReference type="Proteomes" id="UP000186817">
    <property type="component" value="Unassembled WGS sequence"/>
</dbReference>
<gene>
    <name evidence="3" type="ORF">AK812_SmicGene42370</name>
</gene>
<accession>A0A1Q9C3R2</accession>
<dbReference type="OrthoDB" id="10276386at2759"/>
<organism evidence="3 4">
    <name type="scientific">Symbiodinium microadriaticum</name>
    <name type="common">Dinoflagellate</name>
    <name type="synonym">Zooxanthella microadriatica</name>
    <dbReference type="NCBI Taxonomy" id="2951"/>
    <lineage>
        <taxon>Eukaryota</taxon>
        <taxon>Sar</taxon>
        <taxon>Alveolata</taxon>
        <taxon>Dinophyceae</taxon>
        <taxon>Suessiales</taxon>
        <taxon>Symbiodiniaceae</taxon>
        <taxon>Symbiodinium</taxon>
    </lineage>
</organism>
<sequence length="201" mass="21544">MLSSIVLIASTISGLVPKPPGTDSVNPITTPAEGSPWEGDLWKVQEDEANEDESTGPASEASDNDFGKGFAPSPQTSLLFPESPPSATFSATGVGEPDMDGEGQADGCVRVPSSGRLRCRAWNRAAKRSGSPSSTAWVRRPWLAIPEIDPCALAVSLLSLPGQLFVQFSEFLRKLEERMKMKFHLLVENVLLQTVAEVHGP</sequence>
<evidence type="ECO:0000313" key="4">
    <source>
        <dbReference type="Proteomes" id="UP000186817"/>
    </source>
</evidence>
<name>A0A1Q9C3R2_SYMMI</name>
<feature type="region of interest" description="Disordered" evidence="1">
    <location>
        <begin position="14"/>
        <end position="109"/>
    </location>
</feature>
<evidence type="ECO:0000256" key="2">
    <source>
        <dbReference type="SAM" id="SignalP"/>
    </source>
</evidence>
<protein>
    <submittedName>
        <fullName evidence="3">Uncharacterized protein</fullName>
    </submittedName>
</protein>
<keyword evidence="2" id="KW-0732">Signal</keyword>
<dbReference type="EMBL" id="LSRX01001744">
    <property type="protein sequence ID" value="OLP77557.1"/>
    <property type="molecule type" value="Genomic_DNA"/>
</dbReference>
<feature type="chain" id="PRO_5012525519" evidence="2">
    <location>
        <begin position="18"/>
        <end position="201"/>
    </location>
</feature>
<reference evidence="3 4" key="1">
    <citation type="submission" date="2016-02" db="EMBL/GenBank/DDBJ databases">
        <title>Genome analysis of coral dinoflagellate symbionts highlights evolutionary adaptations to a symbiotic lifestyle.</title>
        <authorList>
            <person name="Aranda M."/>
            <person name="Li Y."/>
            <person name="Liew Y.J."/>
            <person name="Baumgarten S."/>
            <person name="Simakov O."/>
            <person name="Wilson M."/>
            <person name="Piel J."/>
            <person name="Ashoor H."/>
            <person name="Bougouffa S."/>
            <person name="Bajic V.B."/>
            <person name="Ryu T."/>
            <person name="Ravasi T."/>
            <person name="Bayer T."/>
            <person name="Micklem G."/>
            <person name="Kim H."/>
            <person name="Bhak J."/>
            <person name="Lajeunesse T.C."/>
            <person name="Voolstra C.R."/>
        </authorList>
    </citation>
    <scope>NUCLEOTIDE SEQUENCE [LARGE SCALE GENOMIC DNA]</scope>
    <source>
        <strain evidence="3 4">CCMP2467</strain>
    </source>
</reference>
<proteinExistence type="predicted"/>
<keyword evidence="4" id="KW-1185">Reference proteome</keyword>
<evidence type="ECO:0000313" key="3">
    <source>
        <dbReference type="EMBL" id="OLP77557.1"/>
    </source>
</evidence>
<evidence type="ECO:0000256" key="1">
    <source>
        <dbReference type="SAM" id="MobiDB-lite"/>
    </source>
</evidence>
<feature type="signal peptide" evidence="2">
    <location>
        <begin position="1"/>
        <end position="17"/>
    </location>
</feature>